<evidence type="ECO:0000256" key="1">
    <source>
        <dbReference type="SAM" id="Phobius"/>
    </source>
</evidence>
<proteinExistence type="predicted"/>
<feature type="transmembrane region" description="Helical" evidence="1">
    <location>
        <begin position="381"/>
        <end position="401"/>
    </location>
</feature>
<evidence type="ECO:0000313" key="2">
    <source>
        <dbReference type="EMBL" id="CAE0366535.1"/>
    </source>
</evidence>
<feature type="transmembrane region" description="Helical" evidence="1">
    <location>
        <begin position="279"/>
        <end position="299"/>
    </location>
</feature>
<reference evidence="2" key="1">
    <citation type="submission" date="2021-01" db="EMBL/GenBank/DDBJ databases">
        <authorList>
            <person name="Corre E."/>
            <person name="Pelletier E."/>
            <person name="Niang G."/>
            <person name="Scheremetjew M."/>
            <person name="Finn R."/>
            <person name="Kale V."/>
            <person name="Holt S."/>
            <person name="Cochrane G."/>
            <person name="Meng A."/>
            <person name="Brown T."/>
            <person name="Cohen L."/>
        </authorList>
    </citation>
    <scope>NUCLEOTIDE SEQUENCE</scope>
    <source>
        <strain evidence="2">CCMP1510</strain>
    </source>
</reference>
<keyword evidence="1" id="KW-1133">Transmembrane helix</keyword>
<evidence type="ECO:0008006" key="3">
    <source>
        <dbReference type="Google" id="ProtNLM"/>
    </source>
</evidence>
<keyword evidence="1" id="KW-0812">Transmembrane</keyword>
<gene>
    <name evidence="2" type="ORF">ALAG00032_LOCUS7282</name>
</gene>
<protein>
    <recommendedName>
        <fullName evidence="3">Battenin</fullName>
    </recommendedName>
</protein>
<feature type="transmembrane region" description="Helical" evidence="1">
    <location>
        <begin position="200"/>
        <end position="223"/>
    </location>
</feature>
<feature type="transmembrane region" description="Helical" evidence="1">
    <location>
        <begin position="99"/>
        <end position="118"/>
    </location>
</feature>
<feature type="transmembrane region" description="Helical" evidence="1">
    <location>
        <begin position="311"/>
        <end position="332"/>
    </location>
</feature>
<keyword evidence="1" id="KW-0472">Membrane</keyword>
<dbReference type="AlphaFoldDB" id="A0A7S3NKH6"/>
<feature type="transmembrane region" description="Helical" evidence="1">
    <location>
        <begin position="130"/>
        <end position="152"/>
    </location>
</feature>
<sequence>MMDRSRIIDGVLYDERSFLQTNGRNNKEERQVPFWFMIIGGGANVSYNALVMAYSFFQLDGGLGKSVLPKIARCHNALLVFVMLLLLCSPSKPTLSQHLVILFMAYAVAAIVDGLLFVAATREQALNAVILYSLVALNGAATGAAQALGASLSGIFDTYSAARGVGLAQLRGFAMGLLIPTLIQLASLPLNFIFNLYQSSALSAACTAFAALFLVLSAIFSIIHISRTPTFSRNVRLEKSCQPIESQTLCHNPEFDTIGKCVAMGPETRAFLRDRFAKVFPLAFAQFVNMFALVLALLFSTKLPIIHGNYVSFWSAYLPTLIIATNNIFAYIGRSIATPPPTHIHAIWPLAYFFVAPLGLAFVLFYRHTEGSCLIGLSSNLWPIVFYSVLALGVGRATVVFSQLAQLVCGHNAEFPCPIVAQINVIAVDSGSCAGAFAFS</sequence>
<dbReference type="EMBL" id="HBIJ01010604">
    <property type="protein sequence ID" value="CAE0366535.1"/>
    <property type="molecule type" value="Transcribed_RNA"/>
</dbReference>
<feature type="transmembrane region" description="Helical" evidence="1">
    <location>
        <begin position="344"/>
        <end position="366"/>
    </location>
</feature>
<organism evidence="2">
    <name type="scientific">Aureoumbra lagunensis</name>
    <dbReference type="NCBI Taxonomy" id="44058"/>
    <lineage>
        <taxon>Eukaryota</taxon>
        <taxon>Sar</taxon>
        <taxon>Stramenopiles</taxon>
        <taxon>Ochrophyta</taxon>
        <taxon>Pelagophyceae</taxon>
        <taxon>Pelagomonadales</taxon>
        <taxon>Aureoumbra</taxon>
    </lineage>
</organism>
<feature type="transmembrane region" description="Helical" evidence="1">
    <location>
        <begin position="34"/>
        <end position="55"/>
    </location>
</feature>
<accession>A0A7S3NKH6</accession>
<name>A0A7S3NKH6_9STRA</name>
<feature type="transmembrane region" description="Helical" evidence="1">
    <location>
        <begin position="173"/>
        <end position="194"/>
    </location>
</feature>